<keyword evidence="1" id="KW-0548">Nucleotidyltransferase</keyword>
<dbReference type="AlphaFoldDB" id="A0A0G4FRH0"/>
<feature type="compositionally biased region" description="Basic and acidic residues" evidence="2">
    <location>
        <begin position="504"/>
        <end position="523"/>
    </location>
</feature>
<dbReference type="PANTHER" id="PTHR23079">
    <property type="entry name" value="RNA-DEPENDENT RNA POLYMERASE"/>
    <property type="match status" value="1"/>
</dbReference>
<evidence type="ECO:0000256" key="2">
    <source>
        <dbReference type="SAM" id="MobiDB-lite"/>
    </source>
</evidence>
<dbReference type="GO" id="GO:0030422">
    <property type="term" value="P:siRNA processing"/>
    <property type="evidence" value="ECO:0007669"/>
    <property type="project" value="TreeGrafter"/>
</dbReference>
<dbReference type="VEuPathDB" id="CryptoDB:Cvel_441"/>
<name>A0A0G4FRH0_9ALVE</name>
<dbReference type="EC" id="2.7.7.48" evidence="1"/>
<evidence type="ECO:0000259" key="3">
    <source>
        <dbReference type="Pfam" id="PF05183"/>
    </source>
</evidence>
<keyword evidence="1" id="KW-0808">Transferase</keyword>
<dbReference type="PANTHER" id="PTHR23079:SF55">
    <property type="entry name" value="RNA-DIRECTED RNA POLYMERASE"/>
    <property type="match status" value="1"/>
</dbReference>
<feature type="domain" description="RDRP core" evidence="3">
    <location>
        <begin position="79"/>
        <end position="674"/>
    </location>
</feature>
<proteinExistence type="inferred from homology"/>
<dbReference type="Pfam" id="PF05183">
    <property type="entry name" value="RdRP"/>
    <property type="match status" value="1"/>
</dbReference>
<dbReference type="GO" id="GO:0031380">
    <property type="term" value="C:nuclear RNA-directed RNA polymerase complex"/>
    <property type="evidence" value="ECO:0007669"/>
    <property type="project" value="TreeGrafter"/>
</dbReference>
<sequence length="944" mass="106485">MAVYISAESDVTETCPSFQGTVTLRESAKDTRFAALFPELSLACVTYGKPERSFQRDSRLQARTRYGITSDEIKSWWDNASQGIRHGSFIFFPFCISDNAARDGTVWFIGKSVAENAMDPIDVNKIAAMCGFENRGQNMTPKEALRIGLLFSRGQPVEVEGVDDELVDDIERNGFVFSDGNGSAGEGVFRSIWKTVGETAGRTDVNFTTFQLRYKGYKGTLTMDKNLPAKKIEFPRSMLKFKGTEAVDALPMHILQEAKIKRGQLNCQLMHVFRARGTPAEVFLDLQTQQFETLQKFSNEPKFVIRHLKRTARQLRKAGITGKADQCDRWRELLRAGLPIVCIPELVKFLQNKVMGELRASVRDGEDYAKLRIPVEDAEGNTRAWWGMAVIDKRDCLEHDEIFVQVPVRGKGEDDEDRFCVVTGPLASAKHPLYKISGVRIVTGVDRPELRHLKGVIVFSARGPHPKLMELSGADADGDWVFITDYPPLLSSITDEPPSIAVPAKKEKKSEHQQEQRDQEDRAAATAEDSPPTPHVPPEGKTFNHTHRDLAASLSQNALGLLDWHLMRWLGHKEDSELEGAKWRDYCEKVGDLAQEALDCVKTGEPVTKDHILETFGGWPDYISCADFRDPPRAKKCVWDFEGKRDSFLQLNQTHQGKRQCEHHSRCFLGDLVRRAVKKAAPPLTFPSLPDPLERLWVEREEGPPSEETQRAAGDLLQWAREFFDKEVKPKAAEVMFNRPADERTRTETERVSSVLGVPVQAPNGKWQQRQRPRGEGEVDSLRGDFRVCDQIRERKDLSWNAWEDFLVDVHGWLIDEARRRAQEGEGQVQKEAHRLALALYVAQKRGRAKGDPLWPQLNFLWFPFDICHDELLRLLEEQSSQGIGQEGDGQRDGSSSSSSSAENPPAPPAPVFEWIIHSFLGSASRLASCCGPREGGREGEREE</sequence>
<comment type="catalytic activity">
    <reaction evidence="1">
        <text>RNA(n) + a ribonucleoside 5'-triphosphate = RNA(n+1) + diphosphate</text>
        <dbReference type="Rhea" id="RHEA:21248"/>
        <dbReference type="Rhea" id="RHEA-COMP:14527"/>
        <dbReference type="Rhea" id="RHEA-COMP:17342"/>
        <dbReference type="ChEBI" id="CHEBI:33019"/>
        <dbReference type="ChEBI" id="CHEBI:61557"/>
        <dbReference type="ChEBI" id="CHEBI:140395"/>
        <dbReference type="EC" id="2.7.7.48"/>
    </reaction>
</comment>
<keyword evidence="1" id="KW-0694">RNA-binding</keyword>
<feature type="region of interest" description="Disordered" evidence="2">
    <location>
        <begin position="502"/>
        <end position="544"/>
    </location>
</feature>
<protein>
    <recommendedName>
        <fullName evidence="1">RNA-dependent RNA polymerase</fullName>
        <ecNumber evidence="1">2.7.7.48</ecNumber>
    </recommendedName>
</protein>
<keyword evidence="1" id="KW-0696">RNA-directed RNA polymerase</keyword>
<accession>A0A0G4FRH0</accession>
<evidence type="ECO:0000256" key="1">
    <source>
        <dbReference type="RuleBase" id="RU363098"/>
    </source>
</evidence>
<dbReference type="EMBL" id="CDMZ01000551">
    <property type="protein sequence ID" value="CEM16682.1"/>
    <property type="molecule type" value="Genomic_DNA"/>
</dbReference>
<feature type="compositionally biased region" description="Low complexity" evidence="2">
    <location>
        <begin position="895"/>
        <end position="904"/>
    </location>
</feature>
<feature type="region of interest" description="Disordered" evidence="2">
    <location>
        <begin position="881"/>
        <end position="911"/>
    </location>
</feature>
<dbReference type="InterPro" id="IPR007855">
    <property type="entry name" value="RDRP"/>
</dbReference>
<dbReference type="GO" id="GO:0003968">
    <property type="term" value="F:RNA-directed RNA polymerase activity"/>
    <property type="evidence" value="ECO:0007669"/>
    <property type="project" value="UniProtKB-KW"/>
</dbReference>
<comment type="similarity">
    <text evidence="1">Belongs to the RdRP family.</text>
</comment>
<organism evidence="4">
    <name type="scientific">Chromera velia CCMP2878</name>
    <dbReference type="NCBI Taxonomy" id="1169474"/>
    <lineage>
        <taxon>Eukaryota</taxon>
        <taxon>Sar</taxon>
        <taxon>Alveolata</taxon>
        <taxon>Colpodellida</taxon>
        <taxon>Chromeraceae</taxon>
        <taxon>Chromera</taxon>
    </lineage>
</organism>
<gene>
    <name evidence="4" type="ORF">Cvel_441</name>
</gene>
<dbReference type="InterPro" id="IPR057596">
    <property type="entry name" value="RDRP_core"/>
</dbReference>
<evidence type="ECO:0000313" key="4">
    <source>
        <dbReference type="EMBL" id="CEM16682.1"/>
    </source>
</evidence>
<dbReference type="GO" id="GO:0003723">
    <property type="term" value="F:RNA binding"/>
    <property type="evidence" value="ECO:0007669"/>
    <property type="project" value="UniProtKB-KW"/>
</dbReference>
<reference evidence="4" key="1">
    <citation type="submission" date="2014-11" db="EMBL/GenBank/DDBJ databases">
        <authorList>
            <person name="Otto D Thomas"/>
            <person name="Naeem Raeece"/>
        </authorList>
    </citation>
    <scope>NUCLEOTIDE SEQUENCE</scope>
</reference>